<proteinExistence type="predicted"/>
<comment type="caution">
    <text evidence="1">The sequence shown here is derived from an EMBL/GenBank/DDBJ whole genome shotgun (WGS) entry which is preliminary data.</text>
</comment>
<dbReference type="EMBL" id="JAUOZS010000001">
    <property type="protein sequence ID" value="MDT8900938.1"/>
    <property type="molecule type" value="Genomic_DNA"/>
</dbReference>
<name>A0ABU3NVV7_9FIRM</name>
<sequence length="555" mass="59264">MGIRIRLFRGKEATIPKLMVGELAFTTDTNKLLLGTDAGNQSFATVVLNNHVLDAMAHPATSITMQAVSGLLATNVQGGFSEIMGIINNHLNDTDNPHDVTVEQIGAETPEGTTEKINDAIATFVESFGIGGDAAPLIGADLNVAGATGLYFCSGCTNTPSGKDGYLINVKRATVGYDIQLFLNVDGTGYFFRYMVANTWGDWNQVATMEDVIKSGQDVSASDINNLGDNVGFFYGSGMTNAPDSGSWFIYQNSVADGANKEQTATSFADGKTYKRVKTAGVWGGWRFSPTLNEPTEAEQGKFLRGDMTWQTITPGSMLTLAHMASPLNTALTDYDVLAKASFHAEASRFKPTIKVLVSEKGNGNVKVDVTDGTNTVTAEMLNKNNANYATQTVDIDCSTLLDNAVWTVVLSGRAVSGEYVVSRLLVQGVPADALADLPLITQTPNMSVNMSSLTKLDIRKFPVNMAYDTACKLRVVAKVSLDPGTTAALVKFIATSTDGTQTSILDTTLSYDASGIQTALLDFPNVIAPTVSVEVQGATNGSFRLEHWEVRLVV</sequence>
<keyword evidence="2" id="KW-1185">Reference proteome</keyword>
<dbReference type="Proteomes" id="UP001254848">
    <property type="component" value="Unassembled WGS sequence"/>
</dbReference>
<reference evidence="1 2" key="1">
    <citation type="submission" date="2023-07" db="EMBL/GenBank/DDBJ databases">
        <title>The novel representative of Negativicutes class, Anaeroselena agilis gen. nov. sp. nov.</title>
        <authorList>
            <person name="Prokofeva M.I."/>
            <person name="Elcheninov A.G."/>
            <person name="Klyukina A."/>
            <person name="Kublanov I.V."/>
            <person name="Frolov E.N."/>
            <person name="Podosokorskaya O.A."/>
        </authorList>
    </citation>
    <scope>NUCLEOTIDE SEQUENCE [LARGE SCALE GENOMIC DNA]</scope>
    <source>
        <strain evidence="1 2">4137-cl</strain>
    </source>
</reference>
<accession>A0ABU3NVV7</accession>
<evidence type="ECO:0000313" key="1">
    <source>
        <dbReference type="EMBL" id="MDT8900938.1"/>
    </source>
</evidence>
<protein>
    <submittedName>
        <fullName evidence="1">Pyocin knob domain-containing protein</fullName>
    </submittedName>
</protein>
<gene>
    <name evidence="1" type="ORF">Q4T40_06800</name>
</gene>
<dbReference type="RefSeq" id="WP_413779470.1">
    <property type="nucleotide sequence ID" value="NZ_JAUOZS010000001.1"/>
</dbReference>
<evidence type="ECO:0000313" key="2">
    <source>
        <dbReference type="Proteomes" id="UP001254848"/>
    </source>
</evidence>
<dbReference type="CDD" id="cd19958">
    <property type="entry name" value="pyocin_knob"/>
    <property type="match status" value="2"/>
</dbReference>
<organism evidence="1 2">
    <name type="scientific">Anaeroselena agilis</name>
    <dbReference type="NCBI Taxonomy" id="3063788"/>
    <lineage>
        <taxon>Bacteria</taxon>
        <taxon>Bacillati</taxon>
        <taxon>Bacillota</taxon>
        <taxon>Negativicutes</taxon>
        <taxon>Acetonemataceae</taxon>
        <taxon>Anaeroselena</taxon>
    </lineage>
</organism>